<name>A0A843W7Y1_COLES</name>
<gene>
    <name evidence="1" type="ORF">Taro_034549</name>
</gene>
<accession>A0A843W7Y1</accession>
<organism evidence="1 2">
    <name type="scientific">Colocasia esculenta</name>
    <name type="common">Wild taro</name>
    <name type="synonym">Arum esculentum</name>
    <dbReference type="NCBI Taxonomy" id="4460"/>
    <lineage>
        <taxon>Eukaryota</taxon>
        <taxon>Viridiplantae</taxon>
        <taxon>Streptophyta</taxon>
        <taxon>Embryophyta</taxon>
        <taxon>Tracheophyta</taxon>
        <taxon>Spermatophyta</taxon>
        <taxon>Magnoliopsida</taxon>
        <taxon>Liliopsida</taxon>
        <taxon>Araceae</taxon>
        <taxon>Aroideae</taxon>
        <taxon>Colocasieae</taxon>
        <taxon>Colocasia</taxon>
    </lineage>
</organism>
<evidence type="ECO:0000313" key="1">
    <source>
        <dbReference type="EMBL" id="MQM01791.1"/>
    </source>
</evidence>
<comment type="caution">
    <text evidence="1">The sequence shown here is derived from an EMBL/GenBank/DDBJ whole genome shotgun (WGS) entry which is preliminary data.</text>
</comment>
<proteinExistence type="predicted"/>
<dbReference type="Proteomes" id="UP000652761">
    <property type="component" value="Unassembled WGS sequence"/>
</dbReference>
<dbReference type="OrthoDB" id="185373at2759"/>
<sequence>MVSSKGSFSSSSRISSAILKCTQRGAHSGGGGTPKASVFDGLLSPENRLLGVFLQKLRGKSVIEAALSATAVDVTVEIFADVLNKDNLGGAAMVCFFDCATKEQNLG</sequence>
<protein>
    <submittedName>
        <fullName evidence="1">Uncharacterized protein</fullName>
    </submittedName>
</protein>
<reference evidence="1" key="1">
    <citation type="submission" date="2017-07" db="EMBL/GenBank/DDBJ databases">
        <title>Taro Niue Genome Assembly and Annotation.</title>
        <authorList>
            <person name="Atibalentja N."/>
            <person name="Keating K."/>
            <person name="Fields C.J."/>
        </authorList>
    </citation>
    <scope>NUCLEOTIDE SEQUENCE</scope>
    <source>
        <strain evidence="1">Niue_2</strain>
        <tissue evidence="1">Leaf</tissue>
    </source>
</reference>
<dbReference type="AlphaFoldDB" id="A0A843W7Y1"/>
<evidence type="ECO:0000313" key="2">
    <source>
        <dbReference type="Proteomes" id="UP000652761"/>
    </source>
</evidence>
<keyword evidence="2" id="KW-1185">Reference proteome</keyword>
<dbReference type="EMBL" id="NMUH01002733">
    <property type="protein sequence ID" value="MQM01791.1"/>
    <property type="molecule type" value="Genomic_DNA"/>
</dbReference>